<evidence type="ECO:0000313" key="2">
    <source>
        <dbReference type="Proteomes" id="UP001501757"/>
    </source>
</evidence>
<gene>
    <name evidence="1" type="ORF">GCM10009092_20130</name>
</gene>
<evidence type="ECO:0000313" key="1">
    <source>
        <dbReference type="EMBL" id="GAA0355839.1"/>
    </source>
</evidence>
<name>A0ABP3GY79_9ALTE</name>
<organism evidence="1 2">
    <name type="scientific">Bowmanella denitrificans</name>
    <dbReference type="NCBI Taxonomy" id="366582"/>
    <lineage>
        <taxon>Bacteria</taxon>
        <taxon>Pseudomonadati</taxon>
        <taxon>Pseudomonadota</taxon>
        <taxon>Gammaproteobacteria</taxon>
        <taxon>Alteromonadales</taxon>
        <taxon>Alteromonadaceae</taxon>
        <taxon>Bowmanella</taxon>
    </lineage>
</organism>
<comment type="caution">
    <text evidence="1">The sequence shown here is derived from an EMBL/GenBank/DDBJ whole genome shotgun (WGS) entry which is preliminary data.</text>
</comment>
<sequence length="56" mass="6320">MNPINGYVVFAGYCENEPTLSWKNDTQLNIGCKLQSNHIRTLVSQAYGISVVFEKK</sequence>
<proteinExistence type="predicted"/>
<dbReference type="EMBL" id="BAAAEI010000010">
    <property type="protein sequence ID" value="GAA0355839.1"/>
    <property type="molecule type" value="Genomic_DNA"/>
</dbReference>
<keyword evidence="2" id="KW-1185">Reference proteome</keyword>
<protein>
    <submittedName>
        <fullName evidence="1">Uncharacterized protein</fullName>
    </submittedName>
</protein>
<reference evidence="2" key="1">
    <citation type="journal article" date="2019" name="Int. J. Syst. Evol. Microbiol.">
        <title>The Global Catalogue of Microorganisms (GCM) 10K type strain sequencing project: providing services to taxonomists for standard genome sequencing and annotation.</title>
        <authorList>
            <consortium name="The Broad Institute Genomics Platform"/>
            <consortium name="The Broad Institute Genome Sequencing Center for Infectious Disease"/>
            <person name="Wu L."/>
            <person name="Ma J."/>
        </authorList>
    </citation>
    <scope>NUCLEOTIDE SEQUENCE [LARGE SCALE GENOMIC DNA]</scope>
    <source>
        <strain evidence="2">JCM 13378</strain>
    </source>
</reference>
<dbReference type="Proteomes" id="UP001501757">
    <property type="component" value="Unassembled WGS sequence"/>
</dbReference>
<accession>A0ABP3GY79</accession>